<keyword evidence="7" id="KW-1185">Reference proteome</keyword>
<evidence type="ECO:0000313" key="7">
    <source>
        <dbReference type="Proteomes" id="UP001597387"/>
    </source>
</evidence>
<reference evidence="7" key="1">
    <citation type="journal article" date="2019" name="Int. J. Syst. Evol. Microbiol.">
        <title>The Global Catalogue of Microorganisms (GCM) 10K type strain sequencing project: providing services to taxonomists for standard genome sequencing and annotation.</title>
        <authorList>
            <consortium name="The Broad Institute Genomics Platform"/>
            <consortium name="The Broad Institute Genome Sequencing Center for Infectious Disease"/>
            <person name="Wu L."/>
            <person name="Ma J."/>
        </authorList>
    </citation>
    <scope>NUCLEOTIDE SEQUENCE [LARGE SCALE GENOMIC DNA]</scope>
    <source>
        <strain evidence="7">KCTC 42217</strain>
    </source>
</reference>
<evidence type="ECO:0000256" key="3">
    <source>
        <dbReference type="ARBA" id="ARBA00023004"/>
    </source>
</evidence>
<comment type="caution">
    <text evidence="6">The sequence shown here is derived from an EMBL/GenBank/DDBJ whole genome shotgun (WGS) entry which is preliminary data.</text>
</comment>
<accession>A0ABW4ZIB0</accession>
<name>A0ABW4ZIB0_9SPHI</name>
<evidence type="ECO:0000313" key="6">
    <source>
        <dbReference type="EMBL" id="MFD2161242.1"/>
    </source>
</evidence>
<evidence type="ECO:0000259" key="5">
    <source>
        <dbReference type="PROSITE" id="PS51296"/>
    </source>
</evidence>
<feature type="domain" description="Rieske" evidence="5">
    <location>
        <begin position="75"/>
        <end position="138"/>
    </location>
</feature>
<dbReference type="PROSITE" id="PS51296">
    <property type="entry name" value="RIESKE"/>
    <property type="match status" value="1"/>
</dbReference>
<evidence type="ECO:0000256" key="4">
    <source>
        <dbReference type="ARBA" id="ARBA00023014"/>
    </source>
</evidence>
<keyword evidence="4" id="KW-0411">Iron-sulfur</keyword>
<organism evidence="6 7">
    <name type="scientific">Paradesertivirga mongoliensis</name>
    <dbReference type="NCBI Taxonomy" id="2100740"/>
    <lineage>
        <taxon>Bacteria</taxon>
        <taxon>Pseudomonadati</taxon>
        <taxon>Bacteroidota</taxon>
        <taxon>Sphingobacteriia</taxon>
        <taxon>Sphingobacteriales</taxon>
        <taxon>Sphingobacteriaceae</taxon>
        <taxon>Paradesertivirga</taxon>
    </lineage>
</organism>
<gene>
    <name evidence="6" type="ORF">ACFSJU_02500</name>
</gene>
<evidence type="ECO:0000256" key="2">
    <source>
        <dbReference type="ARBA" id="ARBA00022723"/>
    </source>
</evidence>
<sequence>MERDEFLKTLGISFAMVCAGTCFQACGKKGDGDQDPGTGTGTTASVEIASLPAVGSKVTANGILFFRIAASNSVNSFIATAPVCTHEAGQLIWVQAENRIKCTNHGAEFSSAGTILLGPATTPLRVYPVTLTGTTLIATKS</sequence>
<dbReference type="InterPro" id="IPR036922">
    <property type="entry name" value="Rieske_2Fe-2S_sf"/>
</dbReference>
<keyword evidence="2" id="KW-0479">Metal-binding</keyword>
<proteinExistence type="predicted"/>
<evidence type="ECO:0000256" key="1">
    <source>
        <dbReference type="ARBA" id="ARBA00022714"/>
    </source>
</evidence>
<dbReference type="Pfam" id="PF00355">
    <property type="entry name" value="Rieske"/>
    <property type="match status" value="1"/>
</dbReference>
<keyword evidence="3" id="KW-0408">Iron</keyword>
<dbReference type="SUPFAM" id="SSF50022">
    <property type="entry name" value="ISP domain"/>
    <property type="match status" value="1"/>
</dbReference>
<dbReference type="Gene3D" id="2.102.10.10">
    <property type="entry name" value="Rieske [2Fe-2S] iron-sulphur domain"/>
    <property type="match status" value="1"/>
</dbReference>
<dbReference type="RefSeq" id="WP_255899833.1">
    <property type="nucleotide sequence ID" value="NZ_JAFMZO010000001.1"/>
</dbReference>
<keyword evidence="1" id="KW-0001">2Fe-2S</keyword>
<dbReference type="InterPro" id="IPR017941">
    <property type="entry name" value="Rieske_2Fe-2S"/>
</dbReference>
<dbReference type="Proteomes" id="UP001597387">
    <property type="component" value="Unassembled WGS sequence"/>
</dbReference>
<protein>
    <submittedName>
        <fullName evidence="6">Ubiquinol-cytochrome c reductase iron-sulfur subunit</fullName>
    </submittedName>
</protein>
<dbReference type="CDD" id="cd03467">
    <property type="entry name" value="Rieske"/>
    <property type="match status" value="1"/>
</dbReference>
<dbReference type="EMBL" id="JBHUHZ010000001">
    <property type="protein sequence ID" value="MFD2161242.1"/>
    <property type="molecule type" value="Genomic_DNA"/>
</dbReference>